<evidence type="ECO:0000256" key="1">
    <source>
        <dbReference type="ARBA" id="ARBA00006484"/>
    </source>
</evidence>
<name>A0A1L7WN56_9HELO</name>
<evidence type="ECO:0000313" key="5">
    <source>
        <dbReference type="Proteomes" id="UP000184330"/>
    </source>
</evidence>
<dbReference type="AlphaFoldDB" id="A0A1L7WN56"/>
<dbReference type="EMBL" id="FJOG01000004">
    <property type="protein sequence ID" value="CZR54188.1"/>
    <property type="molecule type" value="Genomic_DNA"/>
</dbReference>
<reference evidence="4 5" key="1">
    <citation type="submission" date="2016-03" db="EMBL/GenBank/DDBJ databases">
        <authorList>
            <person name="Ploux O."/>
        </authorList>
    </citation>
    <scope>NUCLEOTIDE SEQUENCE [LARGE SCALE GENOMIC DNA]</scope>
    <source>
        <strain evidence="4 5">UAMH 11012</strain>
    </source>
</reference>
<comment type="similarity">
    <text evidence="1">Belongs to the short-chain dehydrogenases/reductases (SDR) family.</text>
</comment>
<dbReference type="PANTHER" id="PTHR43899:SF13">
    <property type="entry name" value="RH59310P"/>
    <property type="match status" value="1"/>
</dbReference>
<dbReference type="OrthoDB" id="47007at2759"/>
<dbReference type="GO" id="GO:0016491">
    <property type="term" value="F:oxidoreductase activity"/>
    <property type="evidence" value="ECO:0007669"/>
    <property type="project" value="UniProtKB-KW"/>
</dbReference>
<evidence type="ECO:0000313" key="4">
    <source>
        <dbReference type="EMBL" id="CZR54188.1"/>
    </source>
</evidence>
<dbReference type="InterPro" id="IPR051019">
    <property type="entry name" value="VLCFA-Steroid_DH"/>
</dbReference>
<keyword evidence="3" id="KW-0812">Transmembrane</keyword>
<gene>
    <name evidence="4" type="ORF">PAC_04071</name>
</gene>
<evidence type="ECO:0000256" key="2">
    <source>
        <dbReference type="ARBA" id="ARBA00023002"/>
    </source>
</evidence>
<evidence type="ECO:0008006" key="6">
    <source>
        <dbReference type="Google" id="ProtNLM"/>
    </source>
</evidence>
<dbReference type="SUPFAM" id="SSF51735">
    <property type="entry name" value="NAD(P)-binding Rossmann-fold domains"/>
    <property type="match status" value="1"/>
</dbReference>
<evidence type="ECO:0000256" key="3">
    <source>
        <dbReference type="SAM" id="Phobius"/>
    </source>
</evidence>
<dbReference type="PIRSF" id="PIRSF000126">
    <property type="entry name" value="11-beta-HSD1"/>
    <property type="match status" value="1"/>
</dbReference>
<protein>
    <recommendedName>
        <fullName evidence="6">NAD(P)-binding protein</fullName>
    </recommendedName>
</protein>
<keyword evidence="2" id="KW-0560">Oxidoreductase</keyword>
<dbReference type="STRING" id="576137.A0A1L7WN56"/>
<organism evidence="4 5">
    <name type="scientific">Phialocephala subalpina</name>
    <dbReference type="NCBI Taxonomy" id="576137"/>
    <lineage>
        <taxon>Eukaryota</taxon>
        <taxon>Fungi</taxon>
        <taxon>Dikarya</taxon>
        <taxon>Ascomycota</taxon>
        <taxon>Pezizomycotina</taxon>
        <taxon>Leotiomycetes</taxon>
        <taxon>Helotiales</taxon>
        <taxon>Mollisiaceae</taxon>
        <taxon>Phialocephala</taxon>
        <taxon>Phialocephala fortinii species complex</taxon>
    </lineage>
</organism>
<keyword evidence="5" id="KW-1185">Reference proteome</keyword>
<dbReference type="InterPro" id="IPR002347">
    <property type="entry name" value="SDR_fam"/>
</dbReference>
<dbReference type="PANTHER" id="PTHR43899">
    <property type="entry name" value="RH59310P"/>
    <property type="match status" value="1"/>
</dbReference>
<keyword evidence="3" id="KW-0472">Membrane</keyword>
<sequence>MLTKLLKQNASFELAIITIIGALWITNLTFRILNFIYIHFLRRSSIKKYKHTWSHHSSTTTPWAIITGSTDGIGKAYAYELATLGFNIVLHGRNGLKLHNARHSLQNEFPHLQFRILQLDAVISGEEGRRVVREKIDAIKDLHVTVLVNNVGTGAKNDGPTLQSFVEATPEDIDLMMNVNARFPLQFTHAVLPLLLSHGGPALILTMGSMSDVGMPYLATYASAKALDLGFSRALRRDIKAMGRDNVEVLGIMPAGVTDVSWDRSANSIFRPKSREFAKKALGMVGCGEEVVAPWWSHALLWEGLKSFPTWVLDIALVKGTRQAMTDQPELSGGKKT</sequence>
<dbReference type="GO" id="GO:0005783">
    <property type="term" value="C:endoplasmic reticulum"/>
    <property type="evidence" value="ECO:0007669"/>
    <property type="project" value="TreeGrafter"/>
</dbReference>
<dbReference type="Proteomes" id="UP000184330">
    <property type="component" value="Unassembled WGS sequence"/>
</dbReference>
<keyword evidence="3" id="KW-1133">Transmembrane helix</keyword>
<accession>A0A1L7WN56</accession>
<dbReference type="Pfam" id="PF00106">
    <property type="entry name" value="adh_short"/>
    <property type="match status" value="1"/>
</dbReference>
<feature type="transmembrane region" description="Helical" evidence="3">
    <location>
        <begin position="12"/>
        <end position="40"/>
    </location>
</feature>
<proteinExistence type="inferred from homology"/>
<dbReference type="InterPro" id="IPR036291">
    <property type="entry name" value="NAD(P)-bd_dom_sf"/>
</dbReference>
<dbReference type="Gene3D" id="3.40.50.720">
    <property type="entry name" value="NAD(P)-binding Rossmann-like Domain"/>
    <property type="match status" value="1"/>
</dbReference>
<dbReference type="PRINTS" id="PR00081">
    <property type="entry name" value="GDHRDH"/>
</dbReference>